<evidence type="ECO:0000256" key="2">
    <source>
        <dbReference type="ARBA" id="ARBA00022692"/>
    </source>
</evidence>
<reference evidence="8" key="1">
    <citation type="submission" date="2020-11" db="EMBL/GenBank/DDBJ databases">
        <title>Isolation and identification of active actinomycetes.</title>
        <authorList>
            <person name="Sun X."/>
        </authorList>
    </citation>
    <scope>NUCLEOTIDE SEQUENCE</scope>
    <source>
        <strain evidence="8">NEAU-A11</strain>
    </source>
</reference>
<sequence>MTATLIEPRRVQPRSTSPMPAVRHGWTMAWRNLVKLRLAPQIVVLSAIQQIVMLLVFLLIFGGAVAGDRGEYLSFLLPGILAQNLAFQISSAAAAIQSDIRKGIFDRFRSLPIARSAPLVGHIVGDLPRLALANIVVVLTAVAFGFRVHTGPLEVLLACAIILVMAVAFSWVAATIGLFAKRPESVSMMGLLVMLPLAFGSNALVPTTSLPGWFQSWVRLNPLTYLSDALRSLLTGPVESRPILLTLLSAVVVTLIFMPLAIRAYARRL</sequence>
<keyword evidence="6" id="KW-0813">Transport</keyword>
<comment type="caution">
    <text evidence="8">The sequence shown here is derived from an EMBL/GenBank/DDBJ whole genome shotgun (WGS) entry which is preliminary data.</text>
</comment>
<dbReference type="RefSeq" id="WP_196419557.1">
    <property type="nucleotide sequence ID" value="NZ_JADQTO010000030.1"/>
</dbReference>
<protein>
    <recommendedName>
        <fullName evidence="6">Transport permease protein</fullName>
    </recommendedName>
</protein>
<evidence type="ECO:0000256" key="3">
    <source>
        <dbReference type="ARBA" id="ARBA00022989"/>
    </source>
</evidence>
<dbReference type="PIRSF" id="PIRSF006648">
    <property type="entry name" value="DrrB"/>
    <property type="match status" value="1"/>
</dbReference>
<feature type="domain" description="ABC transmembrane type-2" evidence="7">
    <location>
        <begin position="41"/>
        <end position="268"/>
    </location>
</feature>
<name>A0A931CGX2_9ACTN</name>
<comment type="similarity">
    <text evidence="6">Belongs to the ABC-2 integral membrane protein family.</text>
</comment>
<dbReference type="EMBL" id="JADQTO010000030">
    <property type="protein sequence ID" value="MBG0567782.1"/>
    <property type="molecule type" value="Genomic_DNA"/>
</dbReference>
<dbReference type="GO" id="GO:0046677">
    <property type="term" value="P:response to antibiotic"/>
    <property type="evidence" value="ECO:0007669"/>
    <property type="project" value="UniProtKB-KW"/>
</dbReference>
<dbReference type="Pfam" id="PF01061">
    <property type="entry name" value="ABC2_membrane"/>
    <property type="match status" value="1"/>
</dbReference>
<dbReference type="PROSITE" id="PS51012">
    <property type="entry name" value="ABC_TM2"/>
    <property type="match status" value="1"/>
</dbReference>
<keyword evidence="5" id="KW-0046">Antibiotic resistance</keyword>
<dbReference type="PANTHER" id="PTHR43229">
    <property type="entry name" value="NODULATION PROTEIN J"/>
    <property type="match status" value="1"/>
</dbReference>
<evidence type="ECO:0000259" key="7">
    <source>
        <dbReference type="PROSITE" id="PS51012"/>
    </source>
</evidence>
<evidence type="ECO:0000313" key="9">
    <source>
        <dbReference type="Proteomes" id="UP000598146"/>
    </source>
</evidence>
<keyword evidence="2 6" id="KW-0812">Transmembrane</keyword>
<evidence type="ECO:0000256" key="5">
    <source>
        <dbReference type="ARBA" id="ARBA00023251"/>
    </source>
</evidence>
<feature type="transmembrane region" description="Helical" evidence="6">
    <location>
        <begin position="72"/>
        <end position="96"/>
    </location>
</feature>
<dbReference type="AlphaFoldDB" id="A0A931CGX2"/>
<dbReference type="GO" id="GO:0043190">
    <property type="term" value="C:ATP-binding cassette (ABC) transporter complex"/>
    <property type="evidence" value="ECO:0007669"/>
    <property type="project" value="InterPro"/>
</dbReference>
<feature type="transmembrane region" description="Helical" evidence="6">
    <location>
        <begin position="42"/>
        <end position="66"/>
    </location>
</feature>
<keyword evidence="9" id="KW-1185">Reference proteome</keyword>
<evidence type="ECO:0000256" key="6">
    <source>
        <dbReference type="RuleBase" id="RU361157"/>
    </source>
</evidence>
<gene>
    <name evidence="8" type="ORF">I4J89_40690</name>
</gene>
<feature type="transmembrane region" description="Helical" evidence="6">
    <location>
        <begin position="130"/>
        <end position="149"/>
    </location>
</feature>
<proteinExistence type="inferred from homology"/>
<dbReference type="GO" id="GO:0140359">
    <property type="term" value="F:ABC-type transporter activity"/>
    <property type="evidence" value="ECO:0007669"/>
    <property type="project" value="InterPro"/>
</dbReference>
<comment type="subcellular location">
    <subcellularLocation>
        <location evidence="6">Cell membrane</location>
        <topology evidence="6">Multi-pass membrane protein</topology>
    </subcellularLocation>
    <subcellularLocation>
        <location evidence="1">Membrane</location>
        <topology evidence="1">Multi-pass membrane protein</topology>
    </subcellularLocation>
</comment>
<dbReference type="InterPro" id="IPR051784">
    <property type="entry name" value="Nod_factor_ABC_transporter"/>
</dbReference>
<keyword evidence="3 6" id="KW-1133">Transmembrane helix</keyword>
<evidence type="ECO:0000313" key="8">
    <source>
        <dbReference type="EMBL" id="MBG0567782.1"/>
    </source>
</evidence>
<feature type="transmembrane region" description="Helical" evidence="6">
    <location>
        <begin position="243"/>
        <end position="266"/>
    </location>
</feature>
<keyword evidence="6" id="KW-1003">Cell membrane</keyword>
<dbReference type="Proteomes" id="UP000598146">
    <property type="component" value="Unassembled WGS sequence"/>
</dbReference>
<evidence type="ECO:0000256" key="4">
    <source>
        <dbReference type="ARBA" id="ARBA00023136"/>
    </source>
</evidence>
<dbReference type="InterPro" id="IPR013525">
    <property type="entry name" value="ABC2_TM"/>
</dbReference>
<dbReference type="PANTHER" id="PTHR43229:SF2">
    <property type="entry name" value="NODULATION PROTEIN J"/>
    <property type="match status" value="1"/>
</dbReference>
<feature type="transmembrane region" description="Helical" evidence="6">
    <location>
        <begin position="155"/>
        <end position="179"/>
    </location>
</feature>
<organism evidence="8 9">
    <name type="scientific">Actinoplanes aureus</name>
    <dbReference type="NCBI Taxonomy" id="2792083"/>
    <lineage>
        <taxon>Bacteria</taxon>
        <taxon>Bacillati</taxon>
        <taxon>Actinomycetota</taxon>
        <taxon>Actinomycetes</taxon>
        <taxon>Micromonosporales</taxon>
        <taxon>Micromonosporaceae</taxon>
        <taxon>Actinoplanes</taxon>
    </lineage>
</organism>
<feature type="transmembrane region" description="Helical" evidence="6">
    <location>
        <begin position="191"/>
        <end position="214"/>
    </location>
</feature>
<dbReference type="InterPro" id="IPR047817">
    <property type="entry name" value="ABC2_TM_bact-type"/>
</dbReference>
<evidence type="ECO:0000256" key="1">
    <source>
        <dbReference type="ARBA" id="ARBA00004141"/>
    </source>
</evidence>
<dbReference type="InterPro" id="IPR000412">
    <property type="entry name" value="ABC_2_transport"/>
</dbReference>
<accession>A0A931CGX2</accession>
<keyword evidence="4 6" id="KW-0472">Membrane</keyword>